<organism evidence="2 3">
    <name type="scientific">Burkholderia multivorans (strain ATCC 17616 / 249)</name>
    <dbReference type="NCBI Taxonomy" id="395019"/>
    <lineage>
        <taxon>Bacteria</taxon>
        <taxon>Pseudomonadati</taxon>
        <taxon>Pseudomonadota</taxon>
        <taxon>Betaproteobacteria</taxon>
        <taxon>Burkholderiales</taxon>
        <taxon>Burkholderiaceae</taxon>
        <taxon>Burkholderia</taxon>
        <taxon>Burkholderia cepacia complex</taxon>
    </lineage>
</organism>
<dbReference type="RefSeq" id="WP_012213824.1">
    <property type="nucleotide sequence ID" value="NC_010084.1"/>
</dbReference>
<evidence type="ECO:0000313" key="3">
    <source>
        <dbReference type="Proteomes" id="UP000008815"/>
    </source>
</evidence>
<feature type="domain" description="DUF2007" evidence="1">
    <location>
        <begin position="5"/>
        <end position="65"/>
    </location>
</feature>
<dbReference type="STRING" id="395019.BMULJ_01011"/>
<sequence length="105" mass="11345">MRFKAPNLATAQHWANVLEAAGIGCELHNRYATGALGGIPVDACAPELWLDDERDDALARRLLDAASRGPAAGAAPWRCRQCGEALEAQFTACWHCGTVRDPRDD</sequence>
<keyword evidence="3" id="KW-1185">Reference proteome</keyword>
<dbReference type="Proteomes" id="UP000008815">
    <property type="component" value="Chromosome 1"/>
</dbReference>
<gene>
    <name evidence="2" type="ordered locus">BMULJ_01011</name>
</gene>
<dbReference type="EMBL" id="AP009385">
    <property type="protein sequence ID" value="BAG42957.1"/>
    <property type="molecule type" value="Genomic_DNA"/>
</dbReference>
<keyword evidence="2" id="KW-0449">Lipoprotein</keyword>
<dbReference type="AlphaFoldDB" id="A0A0H3KI17"/>
<dbReference type="InterPro" id="IPR018551">
    <property type="entry name" value="DUF2007"/>
</dbReference>
<name>A0A0H3KI17_BURM1</name>
<protein>
    <submittedName>
        <fullName evidence="2">Lipoprotein</fullName>
    </submittedName>
</protein>
<dbReference type="KEGG" id="bmj:BMULJ_01011"/>
<dbReference type="Pfam" id="PF09413">
    <property type="entry name" value="DUF2007"/>
    <property type="match status" value="1"/>
</dbReference>
<proteinExistence type="predicted"/>
<reference evidence="2 3" key="1">
    <citation type="submission" date="2007-04" db="EMBL/GenBank/DDBJ databases">
        <title>Complete genome sequence of Burkholderia multivorans ATCC 17616.</title>
        <authorList>
            <person name="Ohtsubo Y."/>
            <person name="Yamashita A."/>
            <person name="Kurokawa K."/>
            <person name="Takami H."/>
            <person name="Yuhara S."/>
            <person name="Nishiyama E."/>
            <person name="Endo R."/>
            <person name="Miyazaki R."/>
            <person name="Ono A."/>
            <person name="Yano K."/>
            <person name="Ito M."/>
            <person name="Sota M."/>
            <person name="Yuji N."/>
            <person name="Hattori M."/>
            <person name="Tsuda M."/>
        </authorList>
    </citation>
    <scope>NUCLEOTIDE SEQUENCE [LARGE SCALE GENOMIC DNA]</scope>
    <source>
        <strain evidence="3">ATCC 17616 / 249</strain>
    </source>
</reference>
<evidence type="ECO:0000313" key="2">
    <source>
        <dbReference type="EMBL" id="BAG42957.1"/>
    </source>
</evidence>
<dbReference type="HOGENOM" id="CLU_155686_0_0_4"/>
<evidence type="ECO:0000259" key="1">
    <source>
        <dbReference type="Pfam" id="PF09413"/>
    </source>
</evidence>
<dbReference type="eggNOG" id="ENOG5032Y5P">
    <property type="taxonomic scope" value="Bacteria"/>
</dbReference>
<dbReference type="KEGG" id="bmu:Bmul_2228"/>
<accession>A0A0H3KI17</accession>